<gene>
    <name evidence="16" type="ORF">SAMN02982931_01985</name>
</gene>
<dbReference type="Proteomes" id="UP000199071">
    <property type="component" value="Unassembled WGS sequence"/>
</dbReference>
<evidence type="ECO:0000256" key="1">
    <source>
        <dbReference type="ARBA" id="ARBA00004651"/>
    </source>
</evidence>
<keyword evidence="4" id="KW-1003">Cell membrane</keyword>
<evidence type="ECO:0000256" key="7">
    <source>
        <dbReference type="ARBA" id="ARBA00022741"/>
    </source>
</evidence>
<evidence type="ECO:0000313" key="17">
    <source>
        <dbReference type="Proteomes" id="UP000199071"/>
    </source>
</evidence>
<dbReference type="GO" id="GO:0004467">
    <property type="term" value="F:long-chain fatty acid-CoA ligase activity"/>
    <property type="evidence" value="ECO:0007669"/>
    <property type="project" value="TreeGrafter"/>
</dbReference>
<keyword evidence="5" id="KW-0436">Ligase</keyword>
<comment type="subcellular location">
    <subcellularLocation>
        <location evidence="1">Cell membrane</location>
        <topology evidence="1">Multi-pass membrane protein</topology>
    </subcellularLocation>
    <subcellularLocation>
        <location evidence="13">Peroxisome membrane</location>
    </subcellularLocation>
</comment>
<protein>
    <submittedName>
        <fullName evidence="16">Fatty-acyl-CoA synthase</fullName>
    </submittedName>
</protein>
<evidence type="ECO:0000256" key="12">
    <source>
        <dbReference type="ARBA" id="ARBA00023140"/>
    </source>
</evidence>
<dbReference type="RefSeq" id="WP_090876241.1">
    <property type="nucleotide sequence ID" value="NZ_FMXQ01000003.1"/>
</dbReference>
<dbReference type="GO" id="GO:0044539">
    <property type="term" value="P:long-chain fatty acid import into cell"/>
    <property type="evidence" value="ECO:0007669"/>
    <property type="project" value="TreeGrafter"/>
</dbReference>
<keyword evidence="11" id="KW-0472">Membrane</keyword>
<dbReference type="InterPro" id="IPR020845">
    <property type="entry name" value="AMP-binding_CS"/>
</dbReference>
<keyword evidence="7" id="KW-0547">Nucleotide-binding</keyword>
<keyword evidence="8" id="KW-0067">ATP-binding</keyword>
<dbReference type="InterPro" id="IPR025110">
    <property type="entry name" value="AMP-bd_C"/>
</dbReference>
<evidence type="ECO:0000259" key="15">
    <source>
        <dbReference type="Pfam" id="PF13193"/>
    </source>
</evidence>
<feature type="domain" description="AMP-dependent synthetase/ligase" evidence="14">
    <location>
        <begin position="41"/>
        <end position="361"/>
    </location>
</feature>
<evidence type="ECO:0000256" key="3">
    <source>
        <dbReference type="ARBA" id="ARBA00022448"/>
    </source>
</evidence>
<dbReference type="STRING" id="665467.SAMN02982931_01985"/>
<keyword evidence="3" id="KW-0813">Transport</keyword>
<dbReference type="PANTHER" id="PTHR43107">
    <property type="entry name" value="LONG-CHAIN FATTY ACID TRANSPORT PROTEIN"/>
    <property type="match status" value="1"/>
</dbReference>
<name>A0A1G6BXW5_9HYPH</name>
<dbReference type="Gene3D" id="3.40.50.12780">
    <property type="entry name" value="N-terminal domain of ligase-like"/>
    <property type="match status" value="1"/>
</dbReference>
<sequence length="599" mass="67045">MSFLDNLRKDWVFAHGVFKALRRVTPMARHRNRTFADAMEDLAERFGDRPALISARETLSYADYNGRGNRYARWAMANGIEKGDVVCLLMPNRPEYAAVWLGIARAGGTTALLNTNLAGAALAHCINLVSPKHIIVAAELADSFDTAAPMVKAGPTVWGHGAGVPGWPRIDDAIMDHGDEAIPAGDRPTLTLDDRCLFIYTSGTTGLPKAANINHYRVHAAMLAYASVMEMTAQDRNYNCLPMYHTSGGILAIGCGLMVGGSSFIAERFSARQFWDDVVDNDCTRFQYIGELCRYLVTAPPHPKERMHKVRLVCGNGLRPDVWERFTHRFGITAIREFYAATEGNAIIFNWDSTPGAVGRIPRWARTLFPVTNIRFDFDHDRPVRDDDGLCIECDDDETGEMISRIVVNPLKPGQRFDGYADRSETEKKILRDVFVAGDMWFRTGDLMRRDRRGYFYFVDRIGDTFRWKGENISTAEVAEALSLCVGVDEANVYGVEVAHAEGRAGMAALAVNDDFSLEAFRDHLHATLSSHARPPFVRFRQSIDATSTFKQRKIDLVREGFDPSQTHDPIYFDDPAAAQLVRIDAALHRRIHSGDIRF</sequence>
<organism evidence="16 17">
    <name type="scientific">Bauldia litoralis</name>
    <dbReference type="NCBI Taxonomy" id="665467"/>
    <lineage>
        <taxon>Bacteria</taxon>
        <taxon>Pseudomonadati</taxon>
        <taxon>Pseudomonadota</taxon>
        <taxon>Alphaproteobacteria</taxon>
        <taxon>Hyphomicrobiales</taxon>
        <taxon>Kaistiaceae</taxon>
        <taxon>Bauldia</taxon>
    </lineage>
</organism>
<dbReference type="EMBL" id="FMXQ01000003">
    <property type="protein sequence ID" value="SDB25472.1"/>
    <property type="molecule type" value="Genomic_DNA"/>
</dbReference>
<evidence type="ECO:0000256" key="2">
    <source>
        <dbReference type="ARBA" id="ARBA00006432"/>
    </source>
</evidence>
<keyword evidence="17" id="KW-1185">Reference proteome</keyword>
<dbReference type="GO" id="GO:0005524">
    <property type="term" value="F:ATP binding"/>
    <property type="evidence" value="ECO:0007669"/>
    <property type="project" value="UniProtKB-KW"/>
</dbReference>
<dbReference type="InterPro" id="IPR042099">
    <property type="entry name" value="ANL_N_sf"/>
</dbReference>
<feature type="domain" description="AMP-binding enzyme C-terminal" evidence="15">
    <location>
        <begin position="477"/>
        <end position="551"/>
    </location>
</feature>
<evidence type="ECO:0000256" key="10">
    <source>
        <dbReference type="ARBA" id="ARBA00023055"/>
    </source>
</evidence>
<keyword evidence="12" id="KW-0576">Peroxisome</keyword>
<dbReference type="OrthoDB" id="7315605at2"/>
<dbReference type="PROSITE" id="PS00455">
    <property type="entry name" value="AMP_BINDING"/>
    <property type="match status" value="1"/>
</dbReference>
<proteinExistence type="inferred from homology"/>
<evidence type="ECO:0000256" key="9">
    <source>
        <dbReference type="ARBA" id="ARBA00022989"/>
    </source>
</evidence>
<evidence type="ECO:0000256" key="13">
    <source>
        <dbReference type="ARBA" id="ARBA00046271"/>
    </source>
</evidence>
<dbReference type="PANTHER" id="PTHR43107:SF15">
    <property type="entry name" value="FATTY ACID TRANSPORT PROTEIN 3, ISOFORM A"/>
    <property type="match status" value="1"/>
</dbReference>
<dbReference type="InterPro" id="IPR000873">
    <property type="entry name" value="AMP-dep_synth/lig_dom"/>
</dbReference>
<dbReference type="FunFam" id="3.40.50.12780:FF:000019">
    <property type="entry name" value="Long-chain fatty acid transporter"/>
    <property type="match status" value="1"/>
</dbReference>
<dbReference type="AlphaFoldDB" id="A0A1G6BXW5"/>
<keyword evidence="9" id="KW-1133">Transmembrane helix</keyword>
<dbReference type="Pfam" id="PF13193">
    <property type="entry name" value="AMP-binding_C"/>
    <property type="match status" value="1"/>
</dbReference>
<dbReference type="SUPFAM" id="SSF56801">
    <property type="entry name" value="Acetyl-CoA synthetase-like"/>
    <property type="match status" value="1"/>
</dbReference>
<reference evidence="16 17" key="1">
    <citation type="submission" date="2016-10" db="EMBL/GenBank/DDBJ databases">
        <authorList>
            <person name="de Groot N.N."/>
        </authorList>
    </citation>
    <scope>NUCLEOTIDE SEQUENCE [LARGE SCALE GENOMIC DNA]</scope>
    <source>
        <strain evidence="16 17">ATCC 35022</strain>
    </source>
</reference>
<evidence type="ECO:0000256" key="5">
    <source>
        <dbReference type="ARBA" id="ARBA00022598"/>
    </source>
</evidence>
<dbReference type="GO" id="GO:0005886">
    <property type="term" value="C:plasma membrane"/>
    <property type="evidence" value="ECO:0007669"/>
    <property type="project" value="UniProtKB-SubCell"/>
</dbReference>
<dbReference type="Gene3D" id="3.30.300.30">
    <property type="match status" value="1"/>
</dbReference>
<accession>A0A1G6BXW5</accession>
<keyword evidence="6" id="KW-0812">Transmembrane</keyword>
<evidence type="ECO:0000256" key="11">
    <source>
        <dbReference type="ARBA" id="ARBA00023136"/>
    </source>
</evidence>
<dbReference type="GO" id="GO:0005324">
    <property type="term" value="F:long-chain fatty acid transmembrane transporter activity"/>
    <property type="evidence" value="ECO:0007669"/>
    <property type="project" value="TreeGrafter"/>
</dbReference>
<dbReference type="Pfam" id="PF00501">
    <property type="entry name" value="AMP-binding"/>
    <property type="match status" value="1"/>
</dbReference>
<dbReference type="InterPro" id="IPR045851">
    <property type="entry name" value="AMP-bd_C_sf"/>
</dbReference>
<evidence type="ECO:0000256" key="6">
    <source>
        <dbReference type="ARBA" id="ARBA00022692"/>
    </source>
</evidence>
<evidence type="ECO:0000313" key="16">
    <source>
        <dbReference type="EMBL" id="SDB25472.1"/>
    </source>
</evidence>
<evidence type="ECO:0000256" key="8">
    <source>
        <dbReference type="ARBA" id="ARBA00022840"/>
    </source>
</evidence>
<comment type="similarity">
    <text evidence="2">Belongs to the ATP-dependent AMP-binding enzyme family.</text>
</comment>
<evidence type="ECO:0000256" key="4">
    <source>
        <dbReference type="ARBA" id="ARBA00022475"/>
    </source>
</evidence>
<keyword evidence="10" id="KW-0445">Lipid transport</keyword>
<evidence type="ECO:0000259" key="14">
    <source>
        <dbReference type="Pfam" id="PF00501"/>
    </source>
</evidence>
<dbReference type="NCBIfam" id="NF006134">
    <property type="entry name" value="PRK08279.1"/>
    <property type="match status" value="1"/>
</dbReference>